<comment type="function">
    <text evidence="5">This is one of the proteins that binds to the 5S RNA in the ribosome where it forms part of the central protuberance.</text>
</comment>
<dbReference type="Gene3D" id="2.170.120.20">
    <property type="entry name" value="Ribosomal protein L25, beta domain"/>
    <property type="match status" value="1"/>
</dbReference>
<dbReference type="InterPro" id="IPR020056">
    <property type="entry name" value="Rbsml_bL25/Gln-tRNA_synth_N"/>
</dbReference>
<evidence type="ECO:0000256" key="5">
    <source>
        <dbReference type="HAMAP-Rule" id="MF_01334"/>
    </source>
</evidence>
<dbReference type="PANTHER" id="PTHR33284">
    <property type="entry name" value="RIBOSOMAL PROTEIN L25/GLN-TRNA SYNTHETASE, ANTI-CODON-BINDING DOMAIN-CONTAINING PROTEIN"/>
    <property type="match status" value="1"/>
</dbReference>
<evidence type="ECO:0000256" key="6">
    <source>
        <dbReference type="SAM" id="MobiDB-lite"/>
    </source>
</evidence>
<organism evidence="9 10">
    <name type="scientific">Candidatus Daviesbacteria bacterium GW2011_GWA2_38_24</name>
    <dbReference type="NCBI Taxonomy" id="1618422"/>
    <lineage>
        <taxon>Bacteria</taxon>
        <taxon>Candidatus Daviesiibacteriota</taxon>
    </lineage>
</organism>
<dbReference type="Pfam" id="PF01386">
    <property type="entry name" value="Ribosomal_L25p"/>
    <property type="match status" value="1"/>
</dbReference>
<evidence type="ECO:0000259" key="8">
    <source>
        <dbReference type="Pfam" id="PF14693"/>
    </source>
</evidence>
<dbReference type="EMBL" id="LBUP01000002">
    <property type="protein sequence ID" value="KKQ66921.1"/>
    <property type="molecule type" value="Genomic_DNA"/>
</dbReference>
<evidence type="ECO:0000256" key="2">
    <source>
        <dbReference type="ARBA" id="ARBA00022884"/>
    </source>
</evidence>
<comment type="similarity">
    <text evidence="5">Belongs to the bacterial ribosomal protein bL25 family. CTC subfamily.</text>
</comment>
<feature type="region of interest" description="Disordered" evidence="6">
    <location>
        <begin position="193"/>
        <end position="230"/>
    </location>
</feature>
<dbReference type="Gene3D" id="2.40.240.10">
    <property type="entry name" value="Ribosomal Protein L25, Chain P"/>
    <property type="match status" value="1"/>
</dbReference>
<keyword evidence="2 5" id="KW-0694">RNA-binding</keyword>
<evidence type="ECO:0000259" key="7">
    <source>
        <dbReference type="Pfam" id="PF01386"/>
    </source>
</evidence>
<evidence type="ECO:0000256" key="4">
    <source>
        <dbReference type="ARBA" id="ARBA00023274"/>
    </source>
</evidence>
<evidence type="ECO:0000256" key="3">
    <source>
        <dbReference type="ARBA" id="ARBA00022980"/>
    </source>
</evidence>
<dbReference type="GO" id="GO:0006412">
    <property type="term" value="P:translation"/>
    <property type="evidence" value="ECO:0007669"/>
    <property type="project" value="UniProtKB-UniRule"/>
</dbReference>
<dbReference type="Proteomes" id="UP000034235">
    <property type="component" value="Unassembled WGS sequence"/>
</dbReference>
<dbReference type="AlphaFoldDB" id="A0A0G0MPR3"/>
<accession>A0A0G0MPR3</accession>
<evidence type="ECO:0000313" key="9">
    <source>
        <dbReference type="EMBL" id="KKQ66921.1"/>
    </source>
</evidence>
<feature type="domain" description="Large ribosomal subunit protein bL25 L25" evidence="7">
    <location>
        <begin position="6"/>
        <end position="92"/>
    </location>
</feature>
<comment type="subunit">
    <text evidence="5">Part of the 50S ribosomal subunit; part of the 5S rRNA/L5/L18/L25 subcomplex. Contacts the 5S rRNA. Binds to the 5S rRNA independently of L5 and L18.</text>
</comment>
<dbReference type="GO" id="GO:0008097">
    <property type="term" value="F:5S rRNA binding"/>
    <property type="evidence" value="ECO:0007669"/>
    <property type="project" value="InterPro"/>
</dbReference>
<dbReference type="PANTHER" id="PTHR33284:SF1">
    <property type="entry name" value="RIBOSOMAL PROTEIN L25_GLN-TRNA SYNTHETASE, ANTI-CODON-BINDING DOMAIN-CONTAINING PROTEIN"/>
    <property type="match status" value="1"/>
</dbReference>
<dbReference type="Pfam" id="PF14693">
    <property type="entry name" value="Ribosomal_TL5_C"/>
    <property type="match status" value="1"/>
</dbReference>
<dbReference type="InterPro" id="IPR011035">
    <property type="entry name" value="Ribosomal_bL25/Gln-tRNA_synth"/>
</dbReference>
<dbReference type="CDD" id="cd00495">
    <property type="entry name" value="Ribosomal_L25_TL5_CTC"/>
    <property type="match status" value="1"/>
</dbReference>
<reference evidence="9 10" key="1">
    <citation type="journal article" date="2015" name="Nature">
        <title>rRNA introns, odd ribosomes, and small enigmatic genomes across a large radiation of phyla.</title>
        <authorList>
            <person name="Brown C.T."/>
            <person name="Hug L.A."/>
            <person name="Thomas B.C."/>
            <person name="Sharon I."/>
            <person name="Castelle C.J."/>
            <person name="Singh A."/>
            <person name="Wilkins M.J."/>
            <person name="Williams K.H."/>
            <person name="Banfield J.F."/>
        </authorList>
    </citation>
    <scope>NUCLEOTIDE SEQUENCE [LARGE SCALE GENOMIC DNA]</scope>
</reference>
<proteinExistence type="inferred from homology"/>
<comment type="caution">
    <text evidence="9">The sequence shown here is derived from an EMBL/GenBank/DDBJ whole genome shotgun (WGS) entry which is preliminary data.</text>
</comment>
<name>A0A0G0MPR3_9BACT</name>
<dbReference type="InterPro" id="IPR001021">
    <property type="entry name" value="Ribosomal_bL25_long"/>
</dbReference>
<dbReference type="GO" id="GO:0003735">
    <property type="term" value="F:structural constituent of ribosome"/>
    <property type="evidence" value="ECO:0007669"/>
    <property type="project" value="InterPro"/>
</dbReference>
<protein>
    <recommendedName>
        <fullName evidence="5">Large ribosomal subunit protein bL25</fullName>
    </recommendedName>
    <alternativeName>
        <fullName evidence="5">General stress protein CTC</fullName>
    </alternativeName>
</protein>
<dbReference type="NCBIfam" id="TIGR00731">
    <property type="entry name" value="bL25_bact_ctc"/>
    <property type="match status" value="1"/>
</dbReference>
<dbReference type="SUPFAM" id="SSF50715">
    <property type="entry name" value="Ribosomal protein L25-like"/>
    <property type="match status" value="1"/>
</dbReference>
<dbReference type="InterPro" id="IPR020930">
    <property type="entry name" value="Ribosomal_uL5_bac-type"/>
</dbReference>
<keyword evidence="3 5" id="KW-0689">Ribosomal protein</keyword>
<sequence length="230" mass="25577">MDRIALNAKERNTFGKKVKSLRKEGLLPANVYGKKKDSEAVLLDLKDFLPIYHKAGETGLINLKIGDERVRPVMIKDVQYDPRKGAPLHVDFYAVNLTEKVQVAIPVIVIGEEPEKVHLGEAMVIHPLGEIQVEALPTDLIEKIEVDQSKLVEIEDTIFVKDLDVDREKITILNPEDEVVARLSPVVVEVIEEPAPAEGEEAVEDVEAPEGKEVEGEKAEGEEKEDSETC</sequence>
<dbReference type="InterPro" id="IPR029751">
    <property type="entry name" value="Ribosomal_L25_dom"/>
</dbReference>
<evidence type="ECO:0000313" key="10">
    <source>
        <dbReference type="Proteomes" id="UP000034235"/>
    </source>
</evidence>
<gene>
    <name evidence="5" type="primary">rplY</name>
    <name evidence="5" type="synonym">ctc</name>
    <name evidence="9" type="ORF">US86_C0002G0038</name>
</gene>
<evidence type="ECO:0000256" key="1">
    <source>
        <dbReference type="ARBA" id="ARBA00022730"/>
    </source>
</evidence>
<feature type="compositionally biased region" description="Acidic residues" evidence="6">
    <location>
        <begin position="198"/>
        <end position="208"/>
    </location>
</feature>
<keyword evidence="1 5" id="KW-0699">rRNA-binding</keyword>
<dbReference type="HAMAP" id="MF_01334">
    <property type="entry name" value="Ribosomal_bL25_CTC"/>
    <property type="match status" value="1"/>
</dbReference>
<feature type="domain" description="Large ribosomal subunit protein bL25 beta" evidence="8">
    <location>
        <begin position="100"/>
        <end position="184"/>
    </location>
</feature>
<feature type="compositionally biased region" description="Basic and acidic residues" evidence="6">
    <location>
        <begin position="209"/>
        <end position="221"/>
    </location>
</feature>
<dbReference type="InterPro" id="IPR037121">
    <property type="entry name" value="Ribosomal_bL25_C"/>
</dbReference>
<dbReference type="InterPro" id="IPR020057">
    <property type="entry name" value="Ribosomal_bL25_b-dom"/>
</dbReference>
<dbReference type="GO" id="GO:0022625">
    <property type="term" value="C:cytosolic large ribosomal subunit"/>
    <property type="evidence" value="ECO:0007669"/>
    <property type="project" value="TreeGrafter"/>
</dbReference>
<keyword evidence="4 5" id="KW-0687">Ribonucleoprotein</keyword>